<dbReference type="EMBL" id="NJES01000063">
    <property type="protein sequence ID" value="PHH78908.1"/>
    <property type="molecule type" value="Genomic_DNA"/>
</dbReference>
<feature type="domain" description="CBM20" evidence="14">
    <location>
        <begin position="481"/>
        <end position="585"/>
    </location>
</feature>
<comment type="similarity">
    <text evidence="2 9">Belongs to the glycosyl hydrolase 15 family.</text>
</comment>
<dbReference type="InterPro" id="IPR000165">
    <property type="entry name" value="Glucoamylase"/>
</dbReference>
<feature type="region of interest" description="Disordered" evidence="12">
    <location>
        <begin position="432"/>
        <end position="466"/>
    </location>
</feature>
<evidence type="ECO:0000256" key="8">
    <source>
        <dbReference type="ARBA" id="ARBA00023326"/>
    </source>
</evidence>
<evidence type="ECO:0000256" key="7">
    <source>
        <dbReference type="ARBA" id="ARBA00023295"/>
    </source>
</evidence>
<keyword evidence="8 9" id="KW-0624">Polysaccharide degradation</keyword>
<dbReference type="FunFam" id="2.60.40.10:FF:000552">
    <property type="entry name" value="Related to glucoamylase"/>
    <property type="match status" value="1"/>
</dbReference>
<evidence type="ECO:0000256" key="13">
    <source>
        <dbReference type="SAM" id="SignalP"/>
    </source>
</evidence>
<name>A0A2C5YLF6_9HYPO</name>
<evidence type="ECO:0000256" key="5">
    <source>
        <dbReference type="ARBA" id="ARBA00023180"/>
    </source>
</evidence>
<reference evidence="15 16" key="1">
    <citation type="submission" date="2017-06" db="EMBL/GenBank/DDBJ databases">
        <title>Ant-infecting Ophiocordyceps genomes reveal a high diversity of potential behavioral manipulation genes and a possible major role for enterotoxins.</title>
        <authorList>
            <person name="De Bekker C."/>
            <person name="Evans H.C."/>
            <person name="Brachmann A."/>
            <person name="Hughes D.P."/>
        </authorList>
    </citation>
    <scope>NUCLEOTIDE SEQUENCE [LARGE SCALE GENOMIC DNA]</scope>
    <source>
        <strain evidence="15 16">Map16</strain>
    </source>
</reference>
<dbReference type="Pfam" id="PF00723">
    <property type="entry name" value="Glyco_hydro_15"/>
    <property type="match status" value="1"/>
</dbReference>
<keyword evidence="3 13" id="KW-0732">Signal</keyword>
<dbReference type="InterPro" id="IPR012341">
    <property type="entry name" value="6hp_glycosidase-like_sf"/>
</dbReference>
<dbReference type="STRING" id="2004952.A0A2C5YLF6"/>
<dbReference type="InterPro" id="IPR008291">
    <property type="entry name" value="Glucoamylase_SBD"/>
</dbReference>
<dbReference type="FunFam" id="1.50.10.10:FF:000018">
    <property type="entry name" value="Glucoamylase"/>
    <property type="match status" value="1"/>
</dbReference>
<dbReference type="InterPro" id="IPR013784">
    <property type="entry name" value="Carb-bd-like_fold"/>
</dbReference>
<dbReference type="InterPro" id="IPR011613">
    <property type="entry name" value="GH15-like"/>
</dbReference>
<keyword evidence="7 9" id="KW-0326">Glycosidase</keyword>
<dbReference type="Pfam" id="PF00686">
    <property type="entry name" value="CBM_20"/>
    <property type="match status" value="1"/>
</dbReference>
<organism evidence="15 16">
    <name type="scientific">Ophiocordyceps camponoti-rufipedis</name>
    <dbReference type="NCBI Taxonomy" id="2004952"/>
    <lineage>
        <taxon>Eukaryota</taxon>
        <taxon>Fungi</taxon>
        <taxon>Dikarya</taxon>
        <taxon>Ascomycota</taxon>
        <taxon>Pezizomycotina</taxon>
        <taxon>Sordariomycetes</taxon>
        <taxon>Hypocreomycetidae</taxon>
        <taxon>Hypocreales</taxon>
        <taxon>Ophiocordycipitaceae</taxon>
        <taxon>Ophiocordyceps</taxon>
    </lineage>
</organism>
<evidence type="ECO:0000256" key="2">
    <source>
        <dbReference type="ARBA" id="ARBA00006188"/>
    </source>
</evidence>
<keyword evidence="5" id="KW-0325">Glycoprotein</keyword>
<evidence type="ECO:0000256" key="12">
    <source>
        <dbReference type="SAM" id="MobiDB-lite"/>
    </source>
</evidence>
<sequence>MMHLASAFPLLASVAAFALPGVDIRSSDAFIQEEPLFALEKLLCNIGPDGCQARIASPGVVIASPSTQDPDCMHHIEQFVVAEAKLQTVSNPSGSLSDGKGLGEPKFHVNLTAYTSEWGRPQRDGPALRAIALITYANWLIQNGYRTSASGIIWPIVRNDLDYVAQYWNQTGFDLWEEVKGSSFFTISSQYRALVLGSAFAKELEKPSDAYSNIAPQILCFLQSFWTPSSGFIDSNLNVKSSRTGKNTETILASIHSFDPRLGCDATTFQPCSDRSLSNHKQTVESFRFYGINQGIAKGKAIAVGRYAEDVYYGGNPWYLTTLAAAELLYDAVYVWNQSRSITVTDISLPFFRDLLPDVSEGTYTAGSPVFSAVLDAVSSYADGFVNIVARYAAPDGSLAEQFSRHDGHPLSARDLTWSYAALLTATARKAQRVPPSCTPPDSEHPSLPPTCSATSATPSNPYASATATVFPPSQTPRCGREAPPQADVSFEVLAKTDFGQTIKMVGSDETLGRWDTARALPLDASDYSPDKPIWKRTVSLGTGHVVEYKYIRFGSDGSITWEKDPNHTIAVPCAATAVQSDRWQ</sequence>
<dbReference type="GO" id="GO:0000324">
    <property type="term" value="C:fungal-type vacuole"/>
    <property type="evidence" value="ECO:0007669"/>
    <property type="project" value="TreeGrafter"/>
</dbReference>
<dbReference type="PIRSF" id="PIRSF001031">
    <property type="entry name" value="Glu-a-glcsd_SBD"/>
    <property type="match status" value="1"/>
</dbReference>
<feature type="active site" description="Proton donor" evidence="10">
    <location>
        <position position="177"/>
    </location>
</feature>
<evidence type="ECO:0000256" key="9">
    <source>
        <dbReference type="PIRNR" id="PIRNR001031"/>
    </source>
</evidence>
<dbReference type="PANTHER" id="PTHR31616:SF12">
    <property type="entry name" value="GLUCOAMYLASE"/>
    <property type="match status" value="1"/>
</dbReference>
<evidence type="ECO:0000256" key="6">
    <source>
        <dbReference type="ARBA" id="ARBA00023277"/>
    </source>
</evidence>
<dbReference type="SMART" id="SM01065">
    <property type="entry name" value="CBM_2"/>
    <property type="match status" value="1"/>
</dbReference>
<dbReference type="OrthoDB" id="6123450at2759"/>
<evidence type="ECO:0000259" key="14">
    <source>
        <dbReference type="PROSITE" id="PS51166"/>
    </source>
</evidence>
<comment type="caution">
    <text evidence="15">The sequence shown here is derived from an EMBL/GenBank/DDBJ whole genome shotgun (WGS) entry which is preliminary data.</text>
</comment>
<dbReference type="InterPro" id="IPR002044">
    <property type="entry name" value="CBM20"/>
</dbReference>
<evidence type="ECO:0000256" key="3">
    <source>
        <dbReference type="ARBA" id="ARBA00022729"/>
    </source>
</evidence>
<dbReference type="PRINTS" id="PR00736">
    <property type="entry name" value="GLHYDRLASE15"/>
</dbReference>
<evidence type="ECO:0000313" key="16">
    <source>
        <dbReference type="Proteomes" id="UP000226431"/>
    </source>
</evidence>
<dbReference type="GO" id="GO:0000272">
    <property type="term" value="P:polysaccharide catabolic process"/>
    <property type="evidence" value="ECO:0007669"/>
    <property type="project" value="UniProtKB-KW"/>
</dbReference>
<proteinExistence type="inferred from homology"/>
<accession>A0A2C5YLF6</accession>
<feature type="chain" id="PRO_5013356164" description="Glucoamylase" evidence="13">
    <location>
        <begin position="19"/>
        <end position="585"/>
    </location>
</feature>
<keyword evidence="16" id="KW-1185">Reference proteome</keyword>
<feature type="binding site" evidence="11">
    <location>
        <position position="118"/>
    </location>
    <ligand>
        <name>substrate</name>
    </ligand>
</feature>
<protein>
    <recommendedName>
        <fullName evidence="9">Glucoamylase</fullName>
        <ecNumber evidence="9">3.2.1.3</ecNumber>
    </recommendedName>
    <alternativeName>
        <fullName evidence="9">1,4-alpha-D-glucan glucohydrolase</fullName>
    </alternativeName>
    <alternativeName>
        <fullName evidence="9">Glucan 1,4-alpha-glucosidase</fullName>
    </alternativeName>
</protein>
<evidence type="ECO:0000313" key="15">
    <source>
        <dbReference type="EMBL" id="PHH78908.1"/>
    </source>
</evidence>
<keyword evidence="4 9" id="KW-0378">Hydrolase</keyword>
<dbReference type="PROSITE" id="PS00820">
    <property type="entry name" value="GLUCOAMYLASE"/>
    <property type="match status" value="1"/>
</dbReference>
<feature type="compositionally biased region" description="Polar residues" evidence="12">
    <location>
        <begin position="450"/>
        <end position="466"/>
    </location>
</feature>
<evidence type="ECO:0000256" key="11">
    <source>
        <dbReference type="PIRSR" id="PIRSR001031-2"/>
    </source>
</evidence>
<dbReference type="EC" id="3.2.1.3" evidence="9"/>
<dbReference type="PANTHER" id="PTHR31616">
    <property type="entry name" value="TREHALASE"/>
    <property type="match status" value="1"/>
</dbReference>
<dbReference type="Gene3D" id="2.60.40.10">
    <property type="entry name" value="Immunoglobulins"/>
    <property type="match status" value="1"/>
</dbReference>
<dbReference type="AlphaFoldDB" id="A0A2C5YLF6"/>
<feature type="signal peptide" evidence="13">
    <location>
        <begin position="1"/>
        <end position="18"/>
    </location>
</feature>
<keyword evidence="6 9" id="KW-0119">Carbohydrate metabolism</keyword>
<feature type="active site" description="Proton acceptor" evidence="10">
    <location>
        <position position="174"/>
    </location>
</feature>
<dbReference type="InterPro" id="IPR046966">
    <property type="entry name" value="Glucoamylase_active_site"/>
</dbReference>
<dbReference type="PROSITE" id="PS51166">
    <property type="entry name" value="CBM20"/>
    <property type="match status" value="1"/>
</dbReference>
<evidence type="ECO:0000256" key="1">
    <source>
        <dbReference type="ARBA" id="ARBA00001863"/>
    </source>
</evidence>
<dbReference type="Proteomes" id="UP000226431">
    <property type="component" value="Unassembled WGS sequence"/>
</dbReference>
<evidence type="ECO:0000256" key="10">
    <source>
        <dbReference type="PIRSR" id="PIRSR001031-1"/>
    </source>
</evidence>
<dbReference type="GO" id="GO:0004339">
    <property type="term" value="F:glucan 1,4-alpha-glucosidase activity"/>
    <property type="evidence" value="ECO:0007669"/>
    <property type="project" value="UniProtKB-EC"/>
</dbReference>
<gene>
    <name evidence="15" type="ORF">CDD80_6026</name>
</gene>
<dbReference type="SUPFAM" id="SSF49452">
    <property type="entry name" value="Starch-binding domain-like"/>
    <property type="match status" value="1"/>
</dbReference>
<comment type="catalytic activity">
    <reaction evidence="1 9">
        <text>Hydrolysis of terminal (1-&gt;4)-linked alpha-D-glucose residues successively from non-reducing ends of the chains with release of beta-D-glucose.</text>
        <dbReference type="EC" id="3.2.1.3"/>
    </reaction>
</comment>
<dbReference type="Gene3D" id="1.50.10.10">
    <property type="match status" value="2"/>
</dbReference>
<dbReference type="GO" id="GO:2001070">
    <property type="term" value="F:starch binding"/>
    <property type="evidence" value="ECO:0007669"/>
    <property type="project" value="InterPro"/>
</dbReference>
<dbReference type="InterPro" id="IPR008928">
    <property type="entry name" value="6-hairpin_glycosidase_sf"/>
</dbReference>
<dbReference type="SUPFAM" id="SSF48208">
    <property type="entry name" value="Six-hairpin glycosidases"/>
    <property type="match status" value="1"/>
</dbReference>
<dbReference type="InterPro" id="IPR013783">
    <property type="entry name" value="Ig-like_fold"/>
</dbReference>
<evidence type="ECO:0000256" key="4">
    <source>
        <dbReference type="ARBA" id="ARBA00022801"/>
    </source>
</evidence>